<keyword evidence="7" id="KW-1185">Reference proteome</keyword>
<proteinExistence type="inferred from homology"/>
<dbReference type="InterPro" id="IPR028882">
    <property type="entry name" value="SDHAF2"/>
</dbReference>
<dbReference type="InterPro" id="IPR005631">
    <property type="entry name" value="SDH"/>
</dbReference>
<dbReference type="GO" id="GO:0006121">
    <property type="term" value="P:mitochondrial electron transport, succinate to ubiquinone"/>
    <property type="evidence" value="ECO:0007669"/>
    <property type="project" value="UniProtKB-UniRule"/>
</dbReference>
<dbReference type="GO" id="GO:0006099">
    <property type="term" value="P:tricarboxylic acid cycle"/>
    <property type="evidence" value="ECO:0007669"/>
    <property type="project" value="TreeGrafter"/>
</dbReference>
<feature type="region of interest" description="Disordered" evidence="5">
    <location>
        <begin position="120"/>
        <end position="140"/>
    </location>
</feature>
<name>A0AAD5WMA3_9PEZI</name>
<evidence type="ECO:0000256" key="5">
    <source>
        <dbReference type="SAM" id="MobiDB-lite"/>
    </source>
</evidence>
<comment type="function">
    <text evidence="4">Plays an essential role in the assembly of succinate dehydrogenase (SDH), an enzyme complex (also referred to as respiratory complex II) that is a component of both the tricarboxylic acid (TCA) cycle and the mitochondrial electron transport chain, and which couples the oxidation of succinate to fumarate with the reduction of ubiquinone (coenzyme Q) to ubiquinol. Required for flavinylation (covalent attachment of FAD) of the flavoprotein subunit of the SDH catalytic dimer.</text>
</comment>
<dbReference type="EMBL" id="JAKWBI020000743">
    <property type="protein sequence ID" value="KAJ2892700.1"/>
    <property type="molecule type" value="Genomic_DNA"/>
</dbReference>
<dbReference type="Gene3D" id="1.10.150.250">
    <property type="entry name" value="Flavinator of succinate dehydrogenase"/>
    <property type="match status" value="1"/>
</dbReference>
<dbReference type="PANTHER" id="PTHR12469:SF2">
    <property type="entry name" value="SUCCINATE DEHYDROGENASE ASSEMBLY FACTOR 2, MITOCHONDRIAL"/>
    <property type="match status" value="1"/>
</dbReference>
<evidence type="ECO:0000256" key="4">
    <source>
        <dbReference type="HAMAP-Rule" id="MF_03057"/>
    </source>
</evidence>
<comment type="subcellular location">
    <subcellularLocation>
        <location evidence="1 4">Mitochondrion matrix</location>
    </subcellularLocation>
</comment>
<evidence type="ECO:0000256" key="3">
    <source>
        <dbReference type="ARBA" id="ARBA00023186"/>
    </source>
</evidence>
<dbReference type="FunFam" id="1.10.150.250:FF:000002">
    <property type="entry name" value="Succinate dehydrogenase assembly factor 2, mitochondrial"/>
    <property type="match status" value="1"/>
</dbReference>
<dbReference type="Proteomes" id="UP001201980">
    <property type="component" value="Unassembled WGS sequence"/>
</dbReference>
<protein>
    <recommendedName>
        <fullName evidence="4">Succinate dehydrogenase assembly factor 2, mitochondrial</fullName>
        <shortName evidence="4">SDH assembly factor 2</shortName>
        <shortName evidence="4">SDHAF2</shortName>
    </recommendedName>
</protein>
<keyword evidence="2 4" id="KW-0496">Mitochondrion</keyword>
<dbReference type="PANTHER" id="PTHR12469">
    <property type="entry name" value="PROTEIN EMI5 HOMOLOG, MITOCHONDRIAL"/>
    <property type="match status" value="1"/>
</dbReference>
<accession>A0AAD5WMA3</accession>
<keyword evidence="3 4" id="KW-0143">Chaperone</keyword>
<dbReference type="Pfam" id="PF03937">
    <property type="entry name" value="Sdh5"/>
    <property type="match status" value="1"/>
</dbReference>
<organism evidence="6 7">
    <name type="scientific">Zalerion maritima</name>
    <dbReference type="NCBI Taxonomy" id="339359"/>
    <lineage>
        <taxon>Eukaryota</taxon>
        <taxon>Fungi</taxon>
        <taxon>Dikarya</taxon>
        <taxon>Ascomycota</taxon>
        <taxon>Pezizomycotina</taxon>
        <taxon>Sordariomycetes</taxon>
        <taxon>Lulworthiomycetidae</taxon>
        <taxon>Lulworthiales</taxon>
        <taxon>Lulworthiaceae</taxon>
        <taxon>Zalerion</taxon>
    </lineage>
</organism>
<feature type="region of interest" description="Disordered" evidence="5">
    <location>
        <begin position="175"/>
        <end position="198"/>
    </location>
</feature>
<evidence type="ECO:0000256" key="1">
    <source>
        <dbReference type="ARBA" id="ARBA00004305"/>
    </source>
</evidence>
<sequence length="198" mass="22360">MASISRFIRPVVRQGFAPFRPLSTTTRNLNAGGKELGVGEMEGIEYKVQPLKRTGEDESILRARLQYQSRKRGMREGELLLSTFAASNLQGMGVSEMQEYDKLLDENDWDIYYWATQNENEPPQGKEELGFEPKPAPGEWAQTVGAFRPAYRPVPSRWQGSPILLKLREHVEKQKTLPQAEGKPGGMAFVPDLPSREP</sequence>
<reference evidence="6" key="1">
    <citation type="submission" date="2022-07" db="EMBL/GenBank/DDBJ databases">
        <title>Draft genome sequence of Zalerion maritima ATCC 34329, a (micro)plastics degrading marine fungus.</title>
        <authorList>
            <person name="Paco A."/>
            <person name="Goncalves M.F.M."/>
            <person name="Rocha-Santos T.A.P."/>
            <person name="Alves A."/>
        </authorList>
    </citation>
    <scope>NUCLEOTIDE SEQUENCE</scope>
    <source>
        <strain evidence="6">ATCC 34329</strain>
    </source>
</reference>
<dbReference type="GO" id="GO:0005759">
    <property type="term" value="C:mitochondrial matrix"/>
    <property type="evidence" value="ECO:0007669"/>
    <property type="project" value="UniProtKB-SubCell"/>
</dbReference>
<dbReference type="HAMAP" id="MF_03057">
    <property type="entry name" value="SDHAF2"/>
    <property type="match status" value="1"/>
</dbReference>
<dbReference type="AlphaFoldDB" id="A0AAD5WMA3"/>
<dbReference type="SUPFAM" id="SSF109910">
    <property type="entry name" value="YgfY-like"/>
    <property type="match status" value="1"/>
</dbReference>
<evidence type="ECO:0000313" key="6">
    <source>
        <dbReference type="EMBL" id="KAJ2892700.1"/>
    </source>
</evidence>
<comment type="caution">
    <text evidence="6">The sequence shown here is derived from an EMBL/GenBank/DDBJ whole genome shotgun (WGS) entry which is preliminary data.</text>
</comment>
<comment type="subunit">
    <text evidence="4">Interacts with the flavoprotein subunit within the SDH catalytic dimer.</text>
</comment>
<dbReference type="GO" id="GO:0034553">
    <property type="term" value="P:mitochondrial respiratory chain complex II assembly"/>
    <property type="evidence" value="ECO:0007669"/>
    <property type="project" value="TreeGrafter"/>
</dbReference>
<evidence type="ECO:0000313" key="7">
    <source>
        <dbReference type="Proteomes" id="UP001201980"/>
    </source>
</evidence>
<comment type="similarity">
    <text evidence="4">Belongs to the SDHAF2 family.</text>
</comment>
<gene>
    <name evidence="6" type="ORF">MKZ38_009475</name>
</gene>
<dbReference type="InterPro" id="IPR036714">
    <property type="entry name" value="SDH_sf"/>
</dbReference>
<evidence type="ECO:0000256" key="2">
    <source>
        <dbReference type="ARBA" id="ARBA00023128"/>
    </source>
</evidence>